<reference evidence="1 2" key="1">
    <citation type="submission" date="2013-11" db="EMBL/GenBank/DDBJ databases">
        <title>The Genome Sequence of Phytophthora parasitica P10297.</title>
        <authorList>
            <consortium name="The Broad Institute Genomics Platform"/>
            <person name="Russ C."/>
            <person name="Tyler B."/>
            <person name="Panabieres F."/>
            <person name="Shan W."/>
            <person name="Tripathy S."/>
            <person name="Grunwald N."/>
            <person name="Machado M."/>
            <person name="Johnson C.S."/>
            <person name="Walker B."/>
            <person name="Young S.K."/>
            <person name="Zeng Q."/>
            <person name="Gargeya S."/>
            <person name="Fitzgerald M."/>
            <person name="Haas B."/>
            <person name="Abouelleil A."/>
            <person name="Allen A.W."/>
            <person name="Alvarado L."/>
            <person name="Arachchi H.M."/>
            <person name="Berlin A.M."/>
            <person name="Chapman S.B."/>
            <person name="Gainer-Dewar J."/>
            <person name="Goldberg J."/>
            <person name="Griggs A."/>
            <person name="Gujja S."/>
            <person name="Hansen M."/>
            <person name="Howarth C."/>
            <person name="Imamovic A."/>
            <person name="Ireland A."/>
            <person name="Larimer J."/>
            <person name="McCowan C."/>
            <person name="Murphy C."/>
            <person name="Pearson M."/>
            <person name="Poon T.W."/>
            <person name="Priest M."/>
            <person name="Roberts A."/>
            <person name="Saif S."/>
            <person name="Shea T."/>
            <person name="Sisk P."/>
            <person name="Sykes S."/>
            <person name="Wortman J."/>
            <person name="Nusbaum C."/>
            <person name="Birren B."/>
        </authorList>
    </citation>
    <scope>NUCLEOTIDE SEQUENCE [LARGE SCALE GENOMIC DNA]</scope>
    <source>
        <strain evidence="1 2">P10297</strain>
    </source>
</reference>
<dbReference type="Gene3D" id="1.25.40.20">
    <property type="entry name" value="Ankyrin repeat-containing domain"/>
    <property type="match status" value="1"/>
</dbReference>
<dbReference type="PANTHER" id="PTHR46586">
    <property type="entry name" value="ANKYRIN REPEAT-CONTAINING PROTEIN"/>
    <property type="match status" value="1"/>
</dbReference>
<name>W2Z4S8_PHYNI</name>
<dbReference type="InterPro" id="IPR052050">
    <property type="entry name" value="SecEffector_AnkRepeat"/>
</dbReference>
<dbReference type="InterPro" id="IPR036770">
    <property type="entry name" value="Ankyrin_rpt-contain_sf"/>
</dbReference>
<gene>
    <name evidence="1" type="ORF">F442_10714</name>
</gene>
<organism evidence="1 2">
    <name type="scientific">Phytophthora nicotianae P10297</name>
    <dbReference type="NCBI Taxonomy" id="1317064"/>
    <lineage>
        <taxon>Eukaryota</taxon>
        <taxon>Sar</taxon>
        <taxon>Stramenopiles</taxon>
        <taxon>Oomycota</taxon>
        <taxon>Peronosporomycetes</taxon>
        <taxon>Peronosporales</taxon>
        <taxon>Peronosporaceae</taxon>
        <taxon>Phytophthora</taxon>
    </lineage>
</organism>
<protein>
    <recommendedName>
        <fullName evidence="3">Ankyrin repeat-containing domain</fullName>
    </recommendedName>
</protein>
<sequence length="310" mass="34400">MSVDMAMLEAAATGQVEWLQVLIPQFGGEIDDVAYKLTNSAAEYGHSEVIKLVAEWWEYHAETGDEDFTTFDPLKRAVERGHDDIVEVLCKEMNPRFLLPRAAECCEVEVIKQIFRHHGRTQIWDELGDAMLVVGSNGKYEITKFLNESCGEELYRRTLDCPLTRAIECGQIELVKYLYTNGRKATSFEEAFSAAVSYRPSEVVDLLSSDGRCNAELINKGFVLAAGAGQLAIMKLLQLKRECDESTLAEAFKNAAGCGQLEVIEQLPSEGYQISSSTFEEAATVAGGGGHFSVLKLLDGKKMSWRLKSF</sequence>
<dbReference type="PANTHER" id="PTHR46586:SF3">
    <property type="entry name" value="ANKYRIN REPEAT-CONTAINING PROTEIN"/>
    <property type="match status" value="1"/>
</dbReference>
<dbReference type="Proteomes" id="UP000018948">
    <property type="component" value="Unassembled WGS sequence"/>
</dbReference>
<dbReference type="SUPFAM" id="SSF48403">
    <property type="entry name" value="Ankyrin repeat"/>
    <property type="match status" value="1"/>
</dbReference>
<evidence type="ECO:0000313" key="2">
    <source>
        <dbReference type="Proteomes" id="UP000018948"/>
    </source>
</evidence>
<dbReference type="AlphaFoldDB" id="W2Z4S8"/>
<comment type="caution">
    <text evidence="1">The sequence shown here is derived from an EMBL/GenBank/DDBJ whole genome shotgun (WGS) entry which is preliminary data.</text>
</comment>
<accession>W2Z4S8</accession>
<evidence type="ECO:0008006" key="3">
    <source>
        <dbReference type="Google" id="ProtNLM"/>
    </source>
</evidence>
<evidence type="ECO:0000313" key="1">
    <source>
        <dbReference type="EMBL" id="ETP42377.1"/>
    </source>
</evidence>
<proteinExistence type="predicted"/>
<dbReference type="EMBL" id="ANIY01002217">
    <property type="protein sequence ID" value="ETP42377.1"/>
    <property type="molecule type" value="Genomic_DNA"/>
</dbReference>